<dbReference type="PANTHER" id="PTHR35868">
    <property type="entry name" value="DUF2804 DOMAIN-CONTAINING PROTEIN-RELATED"/>
    <property type="match status" value="1"/>
</dbReference>
<accession>A0A2T4SCV3</accession>
<dbReference type="AlphaFoldDB" id="A0A2T4SCV3"/>
<dbReference type="Proteomes" id="UP000240400">
    <property type="component" value="Unassembled WGS sequence"/>
</dbReference>
<reference evidence="1 2" key="1">
    <citation type="journal article" date="2016" name="Front. Microbiol.">
        <title>Comprehensive Phylogenetic Analysis of Bovine Non-aureus Staphylococci Species Based on Whole-Genome Sequencing.</title>
        <authorList>
            <person name="Naushad S."/>
            <person name="Barkema H.W."/>
            <person name="Luby C."/>
            <person name="Condas L.A."/>
            <person name="Nobrega D.B."/>
            <person name="Carson D.A."/>
            <person name="De Buck J."/>
        </authorList>
    </citation>
    <scope>NUCLEOTIDE SEQUENCE [LARGE SCALE GENOMIC DNA]</scope>
    <source>
        <strain evidence="1 2">SNUC 4337</strain>
    </source>
</reference>
<dbReference type="RefSeq" id="WP_107643990.1">
    <property type="nucleotide sequence ID" value="NZ_PZHR01000008.1"/>
</dbReference>
<dbReference type="PANTHER" id="PTHR35868:SF3">
    <property type="entry name" value="DUF2804 DOMAIN-CONTAINING PROTEIN"/>
    <property type="match status" value="1"/>
</dbReference>
<evidence type="ECO:0000313" key="1">
    <source>
        <dbReference type="EMBL" id="PTK60237.1"/>
    </source>
</evidence>
<evidence type="ECO:0000313" key="2">
    <source>
        <dbReference type="Proteomes" id="UP000240400"/>
    </source>
</evidence>
<dbReference type="EMBL" id="PZHR01000008">
    <property type="protein sequence ID" value="PTK60237.1"/>
    <property type="molecule type" value="Genomic_DNA"/>
</dbReference>
<gene>
    <name evidence="1" type="ORF">BUZ61_02780</name>
</gene>
<dbReference type="Pfam" id="PF10974">
    <property type="entry name" value="DUF2804"/>
    <property type="match status" value="1"/>
</dbReference>
<dbReference type="InterPro" id="IPR021243">
    <property type="entry name" value="DUF2804"/>
</dbReference>
<name>A0A2T4SCV3_9STAP</name>
<organism evidence="1 2">
    <name type="scientific">Staphylococcus nepalensis</name>
    <dbReference type="NCBI Taxonomy" id="214473"/>
    <lineage>
        <taxon>Bacteria</taxon>
        <taxon>Bacillati</taxon>
        <taxon>Bacillota</taxon>
        <taxon>Bacilli</taxon>
        <taxon>Bacillales</taxon>
        <taxon>Staphylococcaceae</taxon>
        <taxon>Staphylococcus</taxon>
    </lineage>
</organism>
<comment type="caution">
    <text evidence="1">The sequence shown here is derived from an EMBL/GenBank/DDBJ whole genome shotgun (WGS) entry which is preliminary data.</text>
</comment>
<sequence length="340" mass="38960">MQNEITKSHNLLNDEGELIESGWSKNLIMKYNREDINSTLNNIKEWDYYYTGNDDLGIGISMANMGKVRALSVHIMNYKKGKYYMNFASCPLLDKPSHKMPLDSNGDVEFENEFAKCNYHRTPSKHHIKINFNDYHDSTNLKIDLSLEIPNTDSMVIAVPFEEGSNLFYYNQKINCLHPEGVIEFGSETYHISKKDTFSVLDWGRGVWPEVSTWYWGSASGKVNGEDFGFNIGYGFGDTSAASENLLFYKGKAHKLENITFHIPENSFTDTWSFSSSDNRFEMKFSPIIDRHSDTARGKYNSNQHQVFGKFYGKVTLDDGTIIEITDFMGFAEKVENTIV</sequence>
<dbReference type="OrthoDB" id="9762066at2"/>
<protein>
    <submittedName>
        <fullName evidence="1">DUF2804 domain-containing protein</fullName>
    </submittedName>
</protein>
<proteinExistence type="predicted"/>